<dbReference type="Proteomes" id="UP001576780">
    <property type="component" value="Unassembled WGS sequence"/>
</dbReference>
<evidence type="ECO:0000259" key="1">
    <source>
        <dbReference type="Pfam" id="PF00294"/>
    </source>
</evidence>
<dbReference type="CDD" id="cd01945">
    <property type="entry name" value="ribokinase_group_B"/>
    <property type="match status" value="1"/>
</dbReference>
<keyword evidence="3" id="KW-1185">Reference proteome</keyword>
<dbReference type="RefSeq" id="WP_413277899.1">
    <property type="nucleotide sequence ID" value="NZ_JBHFNT010000112.1"/>
</dbReference>
<comment type="caution">
    <text evidence="2">The sequence shown here is derived from an EMBL/GenBank/DDBJ whole genome shotgun (WGS) entry which is preliminary data.</text>
</comment>
<feature type="domain" description="Carbohydrate kinase PfkB" evidence="1">
    <location>
        <begin position="8"/>
        <end position="281"/>
    </location>
</feature>
<dbReference type="GO" id="GO:0016301">
    <property type="term" value="F:kinase activity"/>
    <property type="evidence" value="ECO:0007669"/>
    <property type="project" value="UniProtKB-KW"/>
</dbReference>
<dbReference type="InterPro" id="IPR011611">
    <property type="entry name" value="PfkB_dom"/>
</dbReference>
<keyword evidence="2" id="KW-0418">Kinase</keyword>
<dbReference type="Pfam" id="PF00294">
    <property type="entry name" value="PfkB"/>
    <property type="match status" value="1"/>
</dbReference>
<dbReference type="EMBL" id="JBHFNT010000112">
    <property type="protein sequence ID" value="MFB2835486.1"/>
    <property type="molecule type" value="Genomic_DNA"/>
</dbReference>
<evidence type="ECO:0000313" key="3">
    <source>
        <dbReference type="Proteomes" id="UP001576780"/>
    </source>
</evidence>
<dbReference type="InterPro" id="IPR029056">
    <property type="entry name" value="Ribokinase-like"/>
</dbReference>
<dbReference type="Gene3D" id="3.40.1190.20">
    <property type="match status" value="1"/>
</dbReference>
<protein>
    <submittedName>
        <fullName evidence="2">Sugar kinase</fullName>
    </submittedName>
</protein>
<dbReference type="PANTHER" id="PTHR42774:SF3">
    <property type="entry name" value="KETOHEXOKINASE"/>
    <property type="match status" value="1"/>
</dbReference>
<evidence type="ECO:0000313" key="2">
    <source>
        <dbReference type="EMBL" id="MFB2835486.1"/>
    </source>
</evidence>
<gene>
    <name evidence="2" type="ORF">ACE1CA_13220</name>
</gene>
<dbReference type="InterPro" id="IPR052562">
    <property type="entry name" value="Ketohexokinase-related"/>
</dbReference>
<name>A0ABV4WL64_9CYAN</name>
<proteinExistence type="predicted"/>
<accession>A0ABV4WL64</accession>
<organism evidence="2 3">
    <name type="scientific">Floridaenema evergladense BLCC-F167</name>
    <dbReference type="NCBI Taxonomy" id="3153639"/>
    <lineage>
        <taxon>Bacteria</taxon>
        <taxon>Bacillati</taxon>
        <taxon>Cyanobacteriota</taxon>
        <taxon>Cyanophyceae</taxon>
        <taxon>Oscillatoriophycideae</taxon>
        <taxon>Aerosakkonematales</taxon>
        <taxon>Aerosakkonemataceae</taxon>
        <taxon>Floridanema</taxon>
        <taxon>Floridanema evergladense</taxon>
    </lineage>
</organism>
<dbReference type="PANTHER" id="PTHR42774">
    <property type="entry name" value="PHOSPHOTRANSFERASE SYSTEM TRANSPORT PROTEIN"/>
    <property type="match status" value="1"/>
</dbReference>
<sequence>MGKRGLFVGLVTLDLVYLTSSPPGINQKIVALDYTVTAGGPATNAAVTFSYWENSAQILGVVGQHPITHLIRSDLANYQLEIQDLEPTRLEAPPVSSILVTNSTGDRAVISINATKSQVAAENIPNEILQDIDIILIDGHQMAVSQKIAKQSQAKSIPIVVDGGSWKPGFEELLPLVNYAICSANFYPPGCETTEQVFAYLAGLGIPHIAITQGEKPIQYLSKDIAGIIEVPAIKPVDTLGAGDIFHGAFCHYILHQDFLPALQEAAKVAAQSCQYFGTRRWMSQGIF</sequence>
<reference evidence="2 3" key="1">
    <citation type="submission" date="2024-09" db="EMBL/GenBank/DDBJ databases">
        <title>Floridaenema gen nov. (Aerosakkonemataceae, Aerosakkonematales ord. nov., Cyanobacteria) from benthic tropical and subtropical fresh waters, with the description of four new species.</title>
        <authorList>
            <person name="Moretto J.A."/>
            <person name="Berthold D.E."/>
            <person name="Lefler F.W."/>
            <person name="Huang I.-S."/>
            <person name="Laughinghouse H. IV."/>
        </authorList>
    </citation>
    <scope>NUCLEOTIDE SEQUENCE [LARGE SCALE GENOMIC DNA]</scope>
    <source>
        <strain evidence="2 3">BLCC-F167</strain>
    </source>
</reference>
<dbReference type="SUPFAM" id="SSF53613">
    <property type="entry name" value="Ribokinase-like"/>
    <property type="match status" value="1"/>
</dbReference>
<keyword evidence="2" id="KW-0808">Transferase</keyword>